<dbReference type="VEuPathDB" id="FungiDB:B9J08_002564"/>
<dbReference type="UniPathway" id="UPA00196"/>
<feature type="transmembrane region" description="Helical" evidence="8">
    <location>
        <begin position="242"/>
        <end position="260"/>
    </location>
</feature>
<proteinExistence type="inferred from homology"/>
<evidence type="ECO:0000256" key="1">
    <source>
        <dbReference type="ARBA" id="ARBA00004141"/>
    </source>
</evidence>
<dbReference type="EMBL" id="LGST01000041">
    <property type="protein sequence ID" value="KND97826.1"/>
    <property type="molecule type" value="Genomic_DNA"/>
</dbReference>
<dbReference type="VEuPathDB" id="FungiDB:CJJ07_003057"/>
<dbReference type="VEuPathDB" id="FungiDB:CJJ09_005658"/>
<dbReference type="VEuPathDB" id="FungiDB:CJI96_0005118"/>
<evidence type="ECO:0000313" key="10">
    <source>
        <dbReference type="Proteomes" id="UP000037122"/>
    </source>
</evidence>
<comment type="caution">
    <text evidence="9">The sequence shown here is derived from an EMBL/GenBank/DDBJ whole genome shotgun (WGS) entry which is preliminary data.</text>
</comment>
<evidence type="ECO:0000256" key="5">
    <source>
        <dbReference type="ARBA" id="ARBA00022692"/>
    </source>
</evidence>
<keyword evidence="7 8" id="KW-0472">Membrane</keyword>
<gene>
    <name evidence="9" type="ORF">QG37_06243</name>
</gene>
<dbReference type="VEuPathDB" id="FungiDB:QG37_06243"/>
<dbReference type="Proteomes" id="UP000037122">
    <property type="component" value="Unassembled WGS sequence"/>
</dbReference>
<evidence type="ECO:0000256" key="2">
    <source>
        <dbReference type="ARBA" id="ARBA00004687"/>
    </source>
</evidence>
<dbReference type="PANTHER" id="PTHR12982:SF0">
    <property type="entry name" value="PHOSPHATIDYLINOSITOL N-ACETYLGLUCOSAMINYLTRANSFERASE SUBUNIT C"/>
    <property type="match status" value="1"/>
</dbReference>
<accession>A0A0L0NUH4</accession>
<keyword evidence="5 8" id="KW-0812">Transmembrane</keyword>
<dbReference type="GO" id="GO:0000506">
    <property type="term" value="C:glycosylphosphatidylinositol-N-acetylglucosaminyltransferase (GPI-GnT) complex"/>
    <property type="evidence" value="ECO:0007669"/>
    <property type="project" value="TreeGrafter"/>
</dbReference>
<protein>
    <recommendedName>
        <fullName evidence="11">Phosphatidylinositol N-acetylglucosaminyltransferase</fullName>
    </recommendedName>
</protein>
<dbReference type="VEuPathDB" id="FungiDB:CJI97_002109"/>
<dbReference type="PANTHER" id="PTHR12982">
    <property type="entry name" value="PHOSPHATIDYLINOSITOL GLYCAN, CLASS C"/>
    <property type="match status" value="1"/>
</dbReference>
<keyword evidence="6 8" id="KW-1133">Transmembrane helix</keyword>
<evidence type="ECO:0000313" key="9">
    <source>
        <dbReference type="EMBL" id="KND97826.1"/>
    </source>
</evidence>
<organism evidence="9 10">
    <name type="scientific">Candidozyma auris</name>
    <name type="common">Yeast</name>
    <name type="synonym">Candida auris</name>
    <dbReference type="NCBI Taxonomy" id="498019"/>
    <lineage>
        <taxon>Eukaryota</taxon>
        <taxon>Fungi</taxon>
        <taxon>Dikarya</taxon>
        <taxon>Ascomycota</taxon>
        <taxon>Saccharomycotina</taxon>
        <taxon>Pichiomycetes</taxon>
        <taxon>Metschnikowiaceae</taxon>
        <taxon>Candidozyma</taxon>
    </lineage>
</organism>
<dbReference type="PIRSF" id="PIRSF016104">
    <property type="entry name" value="GPI2"/>
    <property type="match status" value="1"/>
</dbReference>
<dbReference type="InterPro" id="IPR009450">
    <property type="entry name" value="Plno_GlcNAc_GPI2"/>
</dbReference>
<dbReference type="AlphaFoldDB" id="A0A0L0NUH4"/>
<reference evidence="10" key="1">
    <citation type="journal article" date="2015" name="BMC Genomics">
        <title>Draft genome of a commonly misdiagnosed multidrug resistant pathogen Candida auris.</title>
        <authorList>
            <person name="Chatterjee S."/>
            <person name="Alampalli S.V."/>
            <person name="Nageshan R.K."/>
            <person name="Chettiar S.T."/>
            <person name="Joshi S."/>
            <person name="Tatu U.S."/>
        </authorList>
    </citation>
    <scope>NUCLEOTIDE SEQUENCE [LARGE SCALE GENOMIC DNA]</scope>
    <source>
        <strain evidence="10">6684</strain>
    </source>
</reference>
<evidence type="ECO:0000256" key="8">
    <source>
        <dbReference type="SAM" id="Phobius"/>
    </source>
</evidence>
<evidence type="ECO:0000256" key="3">
    <source>
        <dbReference type="ARBA" id="ARBA00008321"/>
    </source>
</evidence>
<comment type="pathway">
    <text evidence="2">Glycolipid biosynthesis; glycosylphosphatidylinositol-anchor biosynthesis.</text>
</comment>
<feature type="transmembrane region" description="Helical" evidence="8">
    <location>
        <begin position="217"/>
        <end position="236"/>
    </location>
</feature>
<feature type="transmembrane region" description="Helical" evidence="8">
    <location>
        <begin position="72"/>
        <end position="98"/>
    </location>
</feature>
<name>A0A0L0NUH4_CANAR</name>
<evidence type="ECO:0000256" key="7">
    <source>
        <dbReference type="ARBA" id="ARBA00023136"/>
    </source>
</evidence>
<evidence type="ECO:0000256" key="6">
    <source>
        <dbReference type="ARBA" id="ARBA00022989"/>
    </source>
</evidence>
<dbReference type="Pfam" id="PF06432">
    <property type="entry name" value="GPI2"/>
    <property type="match status" value="1"/>
</dbReference>
<sequence length="284" mass="32308">MAPLPQQWKKLLYLNQPFPDNYTPELFLDQLKRNTTVTKYLFRKLYHDFSLVSLYASLLLLVNLNFSGIYSAYWHACTSTLVSTALALVGFLVLPAIIDNVENVAENVKLNMVILLMLLLLSPVLRSLTKSTSSDSIWALSSVLTSLNVLCHDYALETSQSYRAVISTNLSFTNGIVLASRLLLSMDAFVFLVFTAEVCIVFPLFDLKLREKLYKAHFVLTLSMYAVVACIIYVIHGTWFTIVYLMGVVFVLVCLPWYFMSLQRYKNELQGPWDTAKPKINPKT</sequence>
<comment type="similarity">
    <text evidence="3">Belongs to the PIGC family.</text>
</comment>
<dbReference type="GO" id="GO:0006506">
    <property type="term" value="P:GPI anchor biosynthetic process"/>
    <property type="evidence" value="ECO:0007669"/>
    <property type="project" value="UniProtKB-UniPathway"/>
</dbReference>
<feature type="transmembrane region" description="Helical" evidence="8">
    <location>
        <begin position="110"/>
        <end position="128"/>
    </location>
</feature>
<feature type="transmembrane region" description="Helical" evidence="8">
    <location>
        <begin position="49"/>
        <end position="66"/>
    </location>
</feature>
<evidence type="ECO:0000256" key="4">
    <source>
        <dbReference type="ARBA" id="ARBA00022502"/>
    </source>
</evidence>
<feature type="transmembrane region" description="Helical" evidence="8">
    <location>
        <begin position="182"/>
        <end position="205"/>
    </location>
</feature>
<evidence type="ECO:0008006" key="11">
    <source>
        <dbReference type="Google" id="ProtNLM"/>
    </source>
</evidence>
<comment type="subcellular location">
    <subcellularLocation>
        <location evidence="1">Membrane</location>
        <topology evidence="1">Multi-pass membrane protein</topology>
    </subcellularLocation>
</comment>
<keyword evidence="4" id="KW-0337">GPI-anchor biosynthesis</keyword>